<evidence type="ECO:0000313" key="3">
    <source>
        <dbReference type="Proteomes" id="UP001180840"/>
    </source>
</evidence>
<dbReference type="Pfam" id="PF04018">
    <property type="entry name" value="VCA0040-like"/>
    <property type="match status" value="1"/>
</dbReference>
<dbReference type="PANTHER" id="PTHR37308:SF1">
    <property type="entry name" value="POLYPRENYL-PHOSPHATE TRANSPORTER"/>
    <property type="match status" value="1"/>
</dbReference>
<reference evidence="2" key="1">
    <citation type="submission" date="2023-07" db="EMBL/GenBank/DDBJ databases">
        <title>Sequencing the genomes of 1000 actinobacteria strains.</title>
        <authorList>
            <person name="Klenk H.-P."/>
        </authorList>
    </citation>
    <scope>NUCLEOTIDE SEQUENCE</scope>
    <source>
        <strain evidence="2">DSM 107476</strain>
    </source>
</reference>
<proteinExistence type="predicted"/>
<organism evidence="2 3">
    <name type="scientific">Corynebacterium guangdongense</name>
    <dbReference type="NCBI Taxonomy" id="1783348"/>
    <lineage>
        <taxon>Bacteria</taxon>
        <taxon>Bacillati</taxon>
        <taxon>Actinomycetota</taxon>
        <taxon>Actinomycetes</taxon>
        <taxon>Mycobacteriales</taxon>
        <taxon>Corynebacteriaceae</taxon>
        <taxon>Corynebacterium</taxon>
    </lineage>
</organism>
<keyword evidence="1" id="KW-0472">Membrane</keyword>
<protein>
    <submittedName>
        <fullName evidence="2">Membrane protein</fullName>
    </submittedName>
</protein>
<accession>A0ABU2A026</accession>
<feature type="transmembrane region" description="Helical" evidence="1">
    <location>
        <begin position="84"/>
        <end position="107"/>
    </location>
</feature>
<feature type="transmembrane region" description="Helical" evidence="1">
    <location>
        <begin position="284"/>
        <end position="302"/>
    </location>
</feature>
<gene>
    <name evidence="2" type="ORF">J2S39_002222</name>
</gene>
<dbReference type="EMBL" id="JAVDXZ010000001">
    <property type="protein sequence ID" value="MDR7330546.1"/>
    <property type="molecule type" value="Genomic_DNA"/>
</dbReference>
<keyword evidence="1" id="KW-0812">Transmembrane</keyword>
<dbReference type="RefSeq" id="WP_290196338.1">
    <property type="nucleotide sequence ID" value="NZ_CP047654.1"/>
</dbReference>
<sequence>MSQHHRQSPAQSAPPVIDAVVNALRGFLIGVVELIPGVSGGTVALVVGVYERALAAIGDAIGVVRPVAKGEGVQVSARFRALDWLLILPAGAAMVFAVFAMAGPLTAFVTDYEQTARSLFFGMVAVSVSVPLSMVYRPDLTSKPWVWLLFVLGAVLAFIGTGFTAAPVEQLNAPIVFFAAMVAVTALMLPGLSGSFLLLALGLYAPVMGAVAERDWAVIGTFVAGALLGVALFARVLRWLLDKHRTVALVTMAGLMVGSLRALWPWQDADANLLLPASGAELAISLLWVAVGGAVVGLMLVAERRLRHFSGTRHVIAEEAH</sequence>
<dbReference type="PANTHER" id="PTHR37308">
    <property type="entry name" value="INTEGRAL MEMBRANE PROTEIN"/>
    <property type="match status" value="1"/>
</dbReference>
<feature type="transmembrane region" description="Helical" evidence="1">
    <location>
        <begin position="175"/>
        <end position="204"/>
    </location>
</feature>
<feature type="transmembrane region" description="Helical" evidence="1">
    <location>
        <begin position="246"/>
        <end position="264"/>
    </location>
</feature>
<name>A0ABU2A026_9CORY</name>
<evidence type="ECO:0000256" key="1">
    <source>
        <dbReference type="SAM" id="Phobius"/>
    </source>
</evidence>
<dbReference type="Proteomes" id="UP001180840">
    <property type="component" value="Unassembled WGS sequence"/>
</dbReference>
<feature type="transmembrane region" description="Helical" evidence="1">
    <location>
        <begin position="216"/>
        <end position="234"/>
    </location>
</feature>
<keyword evidence="3" id="KW-1185">Reference proteome</keyword>
<feature type="transmembrane region" description="Helical" evidence="1">
    <location>
        <begin position="144"/>
        <end position="163"/>
    </location>
</feature>
<dbReference type="InterPro" id="IPR007163">
    <property type="entry name" value="VCA0040-like"/>
</dbReference>
<comment type="caution">
    <text evidence="2">The sequence shown here is derived from an EMBL/GenBank/DDBJ whole genome shotgun (WGS) entry which is preliminary data.</text>
</comment>
<evidence type="ECO:0000313" key="2">
    <source>
        <dbReference type="EMBL" id="MDR7330546.1"/>
    </source>
</evidence>
<keyword evidence="1" id="KW-1133">Transmembrane helix</keyword>
<feature type="transmembrane region" description="Helical" evidence="1">
    <location>
        <begin position="119"/>
        <end position="138"/>
    </location>
</feature>